<dbReference type="AlphaFoldDB" id="A0A9X0C566"/>
<dbReference type="Proteomes" id="UP001149954">
    <property type="component" value="Unassembled WGS sequence"/>
</dbReference>
<feature type="signal peptide" evidence="2">
    <location>
        <begin position="1"/>
        <end position="21"/>
    </location>
</feature>
<dbReference type="EMBL" id="JAPWDS010000003">
    <property type="protein sequence ID" value="KAJ5502086.1"/>
    <property type="molecule type" value="Genomic_DNA"/>
</dbReference>
<name>A0A9X0C566_9EURO</name>
<reference evidence="3" key="2">
    <citation type="journal article" date="2023" name="IMA Fungus">
        <title>Comparative genomic study of the Penicillium genus elucidates a diverse pangenome and 15 lateral gene transfer events.</title>
        <authorList>
            <person name="Petersen C."/>
            <person name="Sorensen T."/>
            <person name="Nielsen M.R."/>
            <person name="Sondergaard T.E."/>
            <person name="Sorensen J.L."/>
            <person name="Fitzpatrick D.A."/>
            <person name="Frisvad J.C."/>
            <person name="Nielsen K.L."/>
        </authorList>
    </citation>
    <scope>NUCLEOTIDE SEQUENCE</scope>
    <source>
        <strain evidence="3">IBT 29495</strain>
    </source>
</reference>
<reference evidence="3" key="1">
    <citation type="submission" date="2022-12" db="EMBL/GenBank/DDBJ databases">
        <authorList>
            <person name="Petersen C."/>
        </authorList>
    </citation>
    <scope>NUCLEOTIDE SEQUENCE</scope>
    <source>
        <strain evidence="3">IBT 29495</strain>
    </source>
</reference>
<feature type="chain" id="PRO_5040876302" evidence="2">
    <location>
        <begin position="22"/>
        <end position="115"/>
    </location>
</feature>
<evidence type="ECO:0000256" key="1">
    <source>
        <dbReference type="SAM" id="MobiDB-lite"/>
    </source>
</evidence>
<accession>A0A9X0C566</accession>
<evidence type="ECO:0000313" key="4">
    <source>
        <dbReference type="Proteomes" id="UP001149954"/>
    </source>
</evidence>
<evidence type="ECO:0000313" key="3">
    <source>
        <dbReference type="EMBL" id="KAJ5502086.1"/>
    </source>
</evidence>
<protein>
    <submittedName>
        <fullName evidence="3">Uncharacterized protein</fullName>
    </submittedName>
</protein>
<organism evidence="3 4">
    <name type="scientific">Penicillium fimorum</name>
    <dbReference type="NCBI Taxonomy" id="1882269"/>
    <lineage>
        <taxon>Eukaryota</taxon>
        <taxon>Fungi</taxon>
        <taxon>Dikarya</taxon>
        <taxon>Ascomycota</taxon>
        <taxon>Pezizomycotina</taxon>
        <taxon>Eurotiomycetes</taxon>
        <taxon>Eurotiomycetidae</taxon>
        <taxon>Eurotiales</taxon>
        <taxon>Aspergillaceae</taxon>
        <taxon>Penicillium</taxon>
    </lineage>
</organism>
<gene>
    <name evidence="3" type="ORF">N7463_004960</name>
</gene>
<dbReference type="OrthoDB" id="4368889at2759"/>
<keyword evidence="4" id="KW-1185">Reference proteome</keyword>
<keyword evidence="2" id="KW-0732">Signal</keyword>
<sequence length="115" mass="11929">MARFNLSFISIFLVLAVLALSMPAKRDGLAPSHSLKLDSAVNELTHATRSADGPDDNISQKQQLKAKIAEKLAEKAGLGNGSTTATPTEEPKSKFSGFGKVPLVGPIVGDIGGGL</sequence>
<comment type="caution">
    <text evidence="3">The sequence shown here is derived from an EMBL/GenBank/DDBJ whole genome shotgun (WGS) entry which is preliminary data.</text>
</comment>
<evidence type="ECO:0000256" key="2">
    <source>
        <dbReference type="SAM" id="SignalP"/>
    </source>
</evidence>
<feature type="region of interest" description="Disordered" evidence="1">
    <location>
        <begin position="75"/>
        <end position="99"/>
    </location>
</feature>
<proteinExistence type="predicted"/>